<evidence type="ECO:0000313" key="2">
    <source>
        <dbReference type="EMBL" id="MCC8622383.1"/>
    </source>
</evidence>
<keyword evidence="3" id="KW-1185">Reference proteome</keyword>
<feature type="compositionally biased region" description="Polar residues" evidence="1">
    <location>
        <begin position="100"/>
        <end position="109"/>
    </location>
</feature>
<dbReference type="Proteomes" id="UP001430544">
    <property type="component" value="Unassembled WGS sequence"/>
</dbReference>
<dbReference type="RefSeq" id="WP_005994513.1">
    <property type="nucleotide sequence ID" value="NZ_CP018470.1"/>
</dbReference>
<evidence type="ECO:0000256" key="1">
    <source>
        <dbReference type="SAM" id="MobiDB-lite"/>
    </source>
</evidence>
<feature type="region of interest" description="Disordered" evidence="1">
    <location>
        <begin position="50"/>
        <end position="80"/>
    </location>
</feature>
<dbReference type="GeneID" id="46981314"/>
<comment type="caution">
    <text evidence="2">The sequence shown here is derived from an EMBL/GenBank/DDBJ whole genome shotgun (WGS) entry which is preliminary data.</text>
</comment>
<sequence length="146" mass="15910">MQIYPEYARFNPGYGSGQNDPDYDLPYPNAGDDAVNGARQQMFGFVDDMSGSAEDQQRINNAPIPPWQTGAATPGTRSANTEQQLDHLLALFISMLLQQSQGGSETMQENRAPGSQHEHQGNPSPLTLMLMQIVMQLAQSPNGSTN</sequence>
<organism evidence="2 3">
    <name type="scientific">Xanthomonas vesicatoria</name>
    <dbReference type="NCBI Taxonomy" id="56460"/>
    <lineage>
        <taxon>Bacteria</taxon>
        <taxon>Pseudomonadati</taxon>
        <taxon>Pseudomonadota</taxon>
        <taxon>Gammaproteobacteria</taxon>
        <taxon>Lysobacterales</taxon>
        <taxon>Lysobacteraceae</taxon>
        <taxon>Xanthomonas</taxon>
    </lineage>
</organism>
<protein>
    <submittedName>
        <fullName evidence="2">Uncharacterized protein</fullName>
    </submittedName>
</protein>
<accession>A0ABS8L9P9</accession>
<evidence type="ECO:0000313" key="3">
    <source>
        <dbReference type="Proteomes" id="UP001430544"/>
    </source>
</evidence>
<reference evidence="2" key="1">
    <citation type="submission" date="2021-11" db="EMBL/GenBank/DDBJ databases">
        <title>Genome resources and taxonomic validation of 89 Xanthomonas strains.</title>
        <authorList>
            <person name="Tambong J.T."/>
        </authorList>
    </citation>
    <scope>NUCLEOTIDE SEQUENCE</scope>
    <source>
        <strain evidence="2">Bv 5-4A</strain>
    </source>
</reference>
<feature type="region of interest" description="Disordered" evidence="1">
    <location>
        <begin position="100"/>
        <end position="124"/>
    </location>
</feature>
<proteinExistence type="predicted"/>
<dbReference type="EMBL" id="JAJIUN010000042">
    <property type="protein sequence ID" value="MCC8622383.1"/>
    <property type="molecule type" value="Genomic_DNA"/>
</dbReference>
<gene>
    <name evidence="2" type="ORF">LN473_10370</name>
</gene>
<name>A0ABS8L9P9_9XANT</name>